<protein>
    <submittedName>
        <fullName evidence="1">Uncharacterized protein</fullName>
    </submittedName>
</protein>
<proteinExistence type="predicted"/>
<dbReference type="HOGENOM" id="CLU_092738_0_0_10"/>
<dbReference type="eggNOG" id="COG1066">
    <property type="taxonomic scope" value="Bacteria"/>
</dbReference>
<gene>
    <name evidence="1" type="ordered locus">Weevi_0137</name>
</gene>
<dbReference type="SUPFAM" id="SSF52540">
    <property type="entry name" value="P-loop containing nucleoside triphosphate hydrolases"/>
    <property type="match status" value="1"/>
</dbReference>
<evidence type="ECO:0000313" key="1">
    <source>
        <dbReference type="EMBL" id="ADX66863.1"/>
    </source>
</evidence>
<dbReference type="EMBL" id="CP002455">
    <property type="protein sequence ID" value="ADX66863.1"/>
    <property type="molecule type" value="Genomic_DNA"/>
</dbReference>
<name>F0NX89_WEEVC</name>
<reference evidence="1 2" key="1">
    <citation type="journal article" date="2011" name="Stand. Genomic Sci.">
        <title>Complete genome sequence of Weeksella virosa type strain (9751).</title>
        <authorList>
            <person name="Lang E."/>
            <person name="Teshima H."/>
            <person name="Lucas S."/>
            <person name="Lapidus A."/>
            <person name="Hammon N."/>
            <person name="Deshpande S."/>
            <person name="Nolan M."/>
            <person name="Cheng J.F."/>
            <person name="Pitluck S."/>
            <person name="Liolios K."/>
            <person name="Pagani I."/>
            <person name="Mikhailova N."/>
            <person name="Ivanova N."/>
            <person name="Mavromatis K."/>
            <person name="Pati A."/>
            <person name="Tapia R."/>
            <person name="Han C."/>
            <person name="Goodwin L."/>
            <person name="Chen A."/>
            <person name="Palaniappan K."/>
            <person name="Land M."/>
            <person name="Hauser L."/>
            <person name="Chang Y.J."/>
            <person name="Jeffries C.D."/>
            <person name="Brambilla E.M."/>
            <person name="Kopitz M."/>
            <person name="Rohde M."/>
            <person name="Goker M."/>
            <person name="Tindall B.J."/>
            <person name="Detter J.C."/>
            <person name="Woyke T."/>
            <person name="Bristow J."/>
            <person name="Eisen J.A."/>
            <person name="Markowitz V."/>
            <person name="Hugenholtz P."/>
            <person name="Klenk H.P."/>
            <person name="Kyrpides N.C."/>
        </authorList>
    </citation>
    <scope>NUCLEOTIDE SEQUENCE [LARGE SCALE GENOMIC DNA]</scope>
    <source>
        <strain evidence="2">ATCC 43766 / DSM 16922 / JCM 21250 / NBRC 16016 / NCTC 11634 / CL345/78</strain>
    </source>
</reference>
<dbReference type="OrthoDB" id="796468at2"/>
<dbReference type="Gene3D" id="3.40.50.300">
    <property type="entry name" value="P-loop containing nucleotide triphosphate hydrolases"/>
    <property type="match status" value="1"/>
</dbReference>
<dbReference type="Proteomes" id="UP000008641">
    <property type="component" value="Chromosome"/>
</dbReference>
<reference evidence="2" key="2">
    <citation type="journal article" date="2011" name="Stand. Genomic Sci.">
        <title>Complete genome sequence of Weeksella virosa type strain (9751T).</title>
        <authorList>
            <person name="Lang E."/>
            <person name="Teshima H."/>
            <person name="Lucas S."/>
            <person name="Lapidus A."/>
            <person name="Hammon N."/>
            <person name="Deshpande S."/>
            <person name="Nolan M."/>
            <person name="Cheng J."/>
            <person name="Pitluck S."/>
            <person name="Liolios K."/>
            <person name="Pagani I."/>
            <person name="Mikhailova N."/>
            <person name="Ivanova N."/>
            <person name="Mavromatis K."/>
            <person name="Pati A."/>
            <person name="Tapia R."/>
            <person name="Han C."/>
            <person name="Goodwin L."/>
            <person name="Chen A."/>
            <person name="Palaniappan K."/>
            <person name="Land M."/>
            <person name="Hauser L."/>
            <person name="Chang Y."/>
            <person name="Jeffries C."/>
            <person name="Brambilla E."/>
            <person name="Kopitz M."/>
            <person name="Rohde M."/>
            <person name="Goker M."/>
            <person name="Tindall B."/>
            <person name="Detter J."/>
            <person name="Woyke T."/>
            <person name="Bristow J."/>
            <person name="Eisen J."/>
            <person name="Markowitz V."/>
            <person name="Hugenholtz P."/>
            <person name="Klenk H."/>
            <person name="Kyrpides N."/>
        </authorList>
    </citation>
    <scope>NUCLEOTIDE SEQUENCE [LARGE SCALE GENOMIC DNA]</scope>
    <source>
        <strain evidence="2">ATCC 43766 / DSM 16922 / JCM 21250 / NBRC 16016 / NCTC 11634 / CL345/78</strain>
    </source>
</reference>
<keyword evidence="2" id="KW-1185">Reference proteome</keyword>
<dbReference type="KEGG" id="wvi:Weevi_0137"/>
<dbReference type="STRING" id="865938.Weevi_0137"/>
<sequence>MEQKKDSRSKALSVDNLLNLKFHPLEFEGKWHESFGTPDESFSAIVWGLRSNGKTSFAMQWAKYLTKFGRVVYNSLEEGASPTIQKAIKEHGMKQCGRKFILLDREPWEDMVERMKAHKSPQFLIVDSVQYTGATIQQYKELKEYMKQKKKGLIFISHAKGSEPKGALAEFISYDVDLKIPVKGYRAFPEGRLNGGGKFFDIWPEKSAKFYADLK</sequence>
<accession>F0NX89</accession>
<dbReference type="AlphaFoldDB" id="F0NX89"/>
<organism evidence="1 2">
    <name type="scientific">Weeksella virosa (strain ATCC 43766 / DSM 16922 / JCM 21250 / CCUG 30538 / CDC 9751 / IAM 14551 / NBRC 16016 / NCTC 11634 / CL345/78)</name>
    <dbReference type="NCBI Taxonomy" id="865938"/>
    <lineage>
        <taxon>Bacteria</taxon>
        <taxon>Pseudomonadati</taxon>
        <taxon>Bacteroidota</taxon>
        <taxon>Flavobacteriia</taxon>
        <taxon>Flavobacteriales</taxon>
        <taxon>Weeksellaceae</taxon>
        <taxon>Weeksella</taxon>
    </lineage>
</organism>
<evidence type="ECO:0000313" key="2">
    <source>
        <dbReference type="Proteomes" id="UP000008641"/>
    </source>
</evidence>
<dbReference type="InterPro" id="IPR027417">
    <property type="entry name" value="P-loop_NTPase"/>
</dbReference>
<dbReference type="RefSeq" id="WP_013597255.1">
    <property type="nucleotide sequence ID" value="NC_015144.1"/>
</dbReference>